<reference evidence="2 3" key="1">
    <citation type="submission" date="2019-03" db="EMBL/GenBank/DDBJ databases">
        <title>Genomic Encyclopedia of Type Strains, Phase IV (KMG-IV): sequencing the most valuable type-strain genomes for metagenomic binning, comparative biology and taxonomic classification.</title>
        <authorList>
            <person name="Goeker M."/>
        </authorList>
    </citation>
    <scope>NUCLEOTIDE SEQUENCE [LARGE SCALE GENOMIC DNA]</scope>
    <source>
        <strain evidence="2 3">LX-B</strain>
    </source>
</reference>
<keyword evidence="3" id="KW-1185">Reference proteome</keyword>
<dbReference type="PANTHER" id="PTHR43861">
    <property type="entry name" value="TRANS-ACONITATE 2-METHYLTRANSFERASE-RELATED"/>
    <property type="match status" value="1"/>
</dbReference>
<comment type="caution">
    <text evidence="2">The sequence shown here is derived from an EMBL/GenBank/DDBJ whole genome shotgun (WGS) entry which is preliminary data.</text>
</comment>
<keyword evidence="2" id="KW-0489">Methyltransferase</keyword>
<dbReference type="EMBL" id="SLUN01000018">
    <property type="protein sequence ID" value="TCL64737.1"/>
    <property type="molecule type" value="Genomic_DNA"/>
</dbReference>
<dbReference type="GO" id="GO:0008757">
    <property type="term" value="F:S-adenosylmethionine-dependent methyltransferase activity"/>
    <property type="evidence" value="ECO:0007669"/>
    <property type="project" value="InterPro"/>
</dbReference>
<gene>
    <name evidence="2" type="ORF">EDC14_101835</name>
</gene>
<dbReference type="SUPFAM" id="SSF53335">
    <property type="entry name" value="S-adenosyl-L-methionine-dependent methyltransferases"/>
    <property type="match status" value="1"/>
</dbReference>
<dbReference type="Proteomes" id="UP000295008">
    <property type="component" value="Unassembled WGS sequence"/>
</dbReference>
<dbReference type="CDD" id="cd02440">
    <property type="entry name" value="AdoMet_MTases"/>
    <property type="match status" value="1"/>
</dbReference>
<dbReference type="Gene3D" id="3.40.50.150">
    <property type="entry name" value="Vaccinia Virus protein VP39"/>
    <property type="match status" value="1"/>
</dbReference>
<protein>
    <submittedName>
        <fullName evidence="2">Methyltransferase family protein</fullName>
    </submittedName>
</protein>
<dbReference type="PANTHER" id="PTHR43861:SF6">
    <property type="entry name" value="METHYLTRANSFERASE TYPE 11"/>
    <property type="match status" value="1"/>
</dbReference>
<dbReference type="GO" id="GO:0032259">
    <property type="term" value="P:methylation"/>
    <property type="evidence" value="ECO:0007669"/>
    <property type="project" value="UniProtKB-KW"/>
</dbReference>
<accession>A0A4V2QDK1</accession>
<name>A0A4V2QDK1_HYDET</name>
<proteinExistence type="predicted"/>
<dbReference type="Pfam" id="PF08241">
    <property type="entry name" value="Methyltransf_11"/>
    <property type="match status" value="1"/>
</dbReference>
<organism evidence="2 3">
    <name type="scientific">Hydrogenispora ethanolica</name>
    <dbReference type="NCBI Taxonomy" id="1082276"/>
    <lineage>
        <taxon>Bacteria</taxon>
        <taxon>Bacillati</taxon>
        <taxon>Bacillota</taxon>
        <taxon>Hydrogenispora</taxon>
    </lineage>
</organism>
<keyword evidence="2" id="KW-0808">Transferase</keyword>
<dbReference type="AlphaFoldDB" id="A0A4V2QDK1"/>
<evidence type="ECO:0000313" key="2">
    <source>
        <dbReference type="EMBL" id="TCL64737.1"/>
    </source>
</evidence>
<dbReference type="InterPro" id="IPR013216">
    <property type="entry name" value="Methyltransf_11"/>
</dbReference>
<evidence type="ECO:0000259" key="1">
    <source>
        <dbReference type="Pfam" id="PF08241"/>
    </source>
</evidence>
<feature type="domain" description="Methyltransferase type 11" evidence="1">
    <location>
        <begin position="54"/>
        <end position="149"/>
    </location>
</feature>
<evidence type="ECO:0000313" key="3">
    <source>
        <dbReference type="Proteomes" id="UP000295008"/>
    </source>
</evidence>
<sequence>MDKLVNKTLWHKQYEQMKIEELVKLAKQPQEFQLALRDIIKSVKKSSNPSKIIEIGCGNGITSLILDNNFEKYLLDYDPKAIELAKELFNLFNQQAQFFTSDMFDMPFVDEYFDIVFNAGVIEHFSFEDRVSALNEYSRVLKENGLLVIAFPNHYSLPYRLGYLKKVISGKWPYPQEFKLFDLKQELDSCSLELVKRVVTSKKTSFYFLSRGLRSIFLSIDKFFKFEGYLTVLIIKKVHL</sequence>
<dbReference type="OrthoDB" id="43862at2"/>
<dbReference type="InterPro" id="IPR029063">
    <property type="entry name" value="SAM-dependent_MTases_sf"/>
</dbReference>
<dbReference type="RefSeq" id="WP_132015063.1">
    <property type="nucleotide sequence ID" value="NZ_SLUN01000018.1"/>
</dbReference>